<gene>
    <name evidence="11" type="ORF">GCM10008905_09580</name>
</gene>
<dbReference type="SMART" id="SM00382">
    <property type="entry name" value="AAA"/>
    <property type="match status" value="1"/>
</dbReference>
<evidence type="ECO:0000256" key="3">
    <source>
        <dbReference type="ARBA" id="ARBA00022475"/>
    </source>
</evidence>
<dbReference type="Gene3D" id="3.40.50.300">
    <property type="entry name" value="P-loop containing nucleotide triphosphate hydrolases"/>
    <property type="match status" value="1"/>
</dbReference>
<dbReference type="PANTHER" id="PTHR42771:SF4">
    <property type="entry name" value="IRON(3+)-HYDROXAMATE IMPORT ATP-BINDING PROTEIN FHUC"/>
    <property type="match status" value="1"/>
</dbReference>
<keyword evidence="8" id="KW-0406">Ion transport</keyword>
<keyword evidence="3" id="KW-1003">Cell membrane</keyword>
<dbReference type="SUPFAM" id="SSF52540">
    <property type="entry name" value="P-loop containing nucleoside triphosphate hydrolases"/>
    <property type="match status" value="1"/>
</dbReference>
<dbReference type="PANTHER" id="PTHR42771">
    <property type="entry name" value="IRON(3+)-HYDROXAMATE IMPORT ATP-BINDING PROTEIN FHUC"/>
    <property type="match status" value="1"/>
</dbReference>
<evidence type="ECO:0000256" key="7">
    <source>
        <dbReference type="ARBA" id="ARBA00023004"/>
    </source>
</evidence>
<organism evidence="11 12">
    <name type="scientific">Clostridium malenominatum</name>
    <dbReference type="NCBI Taxonomy" id="1539"/>
    <lineage>
        <taxon>Bacteria</taxon>
        <taxon>Bacillati</taxon>
        <taxon>Bacillota</taxon>
        <taxon>Clostridia</taxon>
        <taxon>Eubacteriales</taxon>
        <taxon>Clostridiaceae</taxon>
        <taxon>Clostridium</taxon>
    </lineage>
</organism>
<evidence type="ECO:0000256" key="9">
    <source>
        <dbReference type="ARBA" id="ARBA00023136"/>
    </source>
</evidence>
<evidence type="ECO:0000313" key="12">
    <source>
        <dbReference type="Proteomes" id="UP001500339"/>
    </source>
</evidence>
<dbReference type="InterPro" id="IPR027417">
    <property type="entry name" value="P-loop_NTPase"/>
</dbReference>
<keyword evidence="7" id="KW-0408">Iron</keyword>
<dbReference type="EMBL" id="BAAACF010000001">
    <property type="protein sequence ID" value="GAA0720423.1"/>
    <property type="molecule type" value="Genomic_DNA"/>
</dbReference>
<dbReference type="PROSITE" id="PS00211">
    <property type="entry name" value="ABC_TRANSPORTER_1"/>
    <property type="match status" value="1"/>
</dbReference>
<evidence type="ECO:0000256" key="2">
    <source>
        <dbReference type="ARBA" id="ARBA00022448"/>
    </source>
</evidence>
<accession>A0ABN1ISF6</accession>
<evidence type="ECO:0000256" key="6">
    <source>
        <dbReference type="ARBA" id="ARBA00022840"/>
    </source>
</evidence>
<keyword evidence="6 11" id="KW-0067">ATP-binding</keyword>
<dbReference type="PROSITE" id="PS50893">
    <property type="entry name" value="ABC_TRANSPORTER_2"/>
    <property type="match status" value="1"/>
</dbReference>
<dbReference type="Pfam" id="PF00005">
    <property type="entry name" value="ABC_tran"/>
    <property type="match status" value="1"/>
</dbReference>
<feature type="domain" description="ABC transporter" evidence="10">
    <location>
        <begin position="7"/>
        <end position="243"/>
    </location>
</feature>
<dbReference type="InterPro" id="IPR051535">
    <property type="entry name" value="Siderophore_ABC-ATPase"/>
</dbReference>
<evidence type="ECO:0000256" key="8">
    <source>
        <dbReference type="ARBA" id="ARBA00023065"/>
    </source>
</evidence>
<evidence type="ECO:0000256" key="1">
    <source>
        <dbReference type="ARBA" id="ARBA00004202"/>
    </source>
</evidence>
<evidence type="ECO:0000256" key="5">
    <source>
        <dbReference type="ARBA" id="ARBA00022741"/>
    </source>
</evidence>
<sequence>MRDNSVLKIENLTVSYKNYKVLDDINLNIERGKIYSIIGPNGSGKTTLIRAITRSIKADKGQVLLDECNIFKMKTKNIAKKMALLCQSNETISDVTVRELVQYGRFTHKEWWKGIANEDNKIVEWAIEKTGLSNFKNRKINALSGGERQRAWIAMAIAQKPEILILDEPTTYLDICHQLEILELISRLNKEENITIVMVIHDINHAARYSDELIVIKDKKIFKKGDPWTVLESNVLKDVFKVEAEITQDKETNKPIFYAKRVV</sequence>
<dbReference type="InterPro" id="IPR003439">
    <property type="entry name" value="ABC_transporter-like_ATP-bd"/>
</dbReference>
<reference evidence="11 12" key="1">
    <citation type="journal article" date="2019" name="Int. J. Syst. Evol. Microbiol.">
        <title>The Global Catalogue of Microorganisms (GCM) 10K type strain sequencing project: providing services to taxonomists for standard genome sequencing and annotation.</title>
        <authorList>
            <consortium name="The Broad Institute Genomics Platform"/>
            <consortium name="The Broad Institute Genome Sequencing Center for Infectious Disease"/>
            <person name="Wu L."/>
            <person name="Ma J."/>
        </authorList>
    </citation>
    <scope>NUCLEOTIDE SEQUENCE [LARGE SCALE GENOMIC DNA]</scope>
    <source>
        <strain evidence="11 12">JCM 1405</strain>
    </source>
</reference>
<comment type="caution">
    <text evidence="11">The sequence shown here is derived from an EMBL/GenBank/DDBJ whole genome shotgun (WGS) entry which is preliminary data.</text>
</comment>
<proteinExistence type="predicted"/>
<name>A0ABN1ISF6_9CLOT</name>
<dbReference type="GO" id="GO:0005524">
    <property type="term" value="F:ATP binding"/>
    <property type="evidence" value="ECO:0007669"/>
    <property type="project" value="UniProtKB-KW"/>
</dbReference>
<dbReference type="InterPro" id="IPR003593">
    <property type="entry name" value="AAA+_ATPase"/>
</dbReference>
<keyword evidence="5" id="KW-0547">Nucleotide-binding</keyword>
<comment type="subcellular location">
    <subcellularLocation>
        <location evidence="1">Cell membrane</location>
        <topology evidence="1">Peripheral membrane protein</topology>
    </subcellularLocation>
</comment>
<protein>
    <submittedName>
        <fullName evidence="11">ABC transporter ATP-binding protein</fullName>
    </submittedName>
</protein>
<keyword evidence="9" id="KW-0472">Membrane</keyword>
<evidence type="ECO:0000256" key="4">
    <source>
        <dbReference type="ARBA" id="ARBA00022496"/>
    </source>
</evidence>
<keyword evidence="12" id="KW-1185">Reference proteome</keyword>
<dbReference type="Proteomes" id="UP001500339">
    <property type="component" value="Unassembled WGS sequence"/>
</dbReference>
<dbReference type="CDD" id="cd03214">
    <property type="entry name" value="ABC_Iron-Siderophores_B12_Hemin"/>
    <property type="match status" value="1"/>
</dbReference>
<keyword evidence="4" id="KW-0410">Iron transport</keyword>
<evidence type="ECO:0000259" key="10">
    <source>
        <dbReference type="PROSITE" id="PS50893"/>
    </source>
</evidence>
<dbReference type="InterPro" id="IPR017871">
    <property type="entry name" value="ABC_transporter-like_CS"/>
</dbReference>
<evidence type="ECO:0000313" key="11">
    <source>
        <dbReference type="EMBL" id="GAA0720423.1"/>
    </source>
</evidence>
<keyword evidence="2" id="KW-0813">Transport</keyword>
<dbReference type="RefSeq" id="WP_343767244.1">
    <property type="nucleotide sequence ID" value="NZ_BAAACF010000001.1"/>
</dbReference>